<proteinExistence type="predicted"/>
<dbReference type="InterPro" id="IPR000515">
    <property type="entry name" value="MetI-like"/>
</dbReference>
<keyword evidence="4 6" id="KW-1133">Transmembrane helix</keyword>
<feature type="transmembrane region" description="Helical" evidence="6">
    <location>
        <begin position="191"/>
        <end position="214"/>
    </location>
</feature>
<keyword evidence="5 6" id="KW-0472">Membrane</keyword>
<organism evidence="8">
    <name type="scientific">freshwater metagenome</name>
    <dbReference type="NCBI Taxonomy" id="449393"/>
    <lineage>
        <taxon>unclassified sequences</taxon>
        <taxon>metagenomes</taxon>
        <taxon>ecological metagenomes</taxon>
    </lineage>
</organism>
<evidence type="ECO:0000256" key="3">
    <source>
        <dbReference type="ARBA" id="ARBA00022692"/>
    </source>
</evidence>
<dbReference type="PANTHER" id="PTHR30177:SF4">
    <property type="entry name" value="OSMOPROTECTANT IMPORT PERMEASE PROTEIN OSMW"/>
    <property type="match status" value="1"/>
</dbReference>
<feature type="transmembrane region" description="Helical" evidence="6">
    <location>
        <begin position="91"/>
        <end position="109"/>
    </location>
</feature>
<dbReference type="GO" id="GO:0031460">
    <property type="term" value="P:glycine betaine transport"/>
    <property type="evidence" value="ECO:0007669"/>
    <property type="project" value="TreeGrafter"/>
</dbReference>
<sequence>MLAQARSYDGDAWIDWTWVGDHLDDICDATQTHLVLTVEVVALGVLLALPLALVSARRPVVRSLVLGTSSILYAVPSLAAFALLIPYTGLTSRWTVLIPLVSYTLVVLLRNFVSGIASVPADARAAADGLGFSTSQRLLRVELPLALPAIMAGIRLATVSTIGLVTVSAIIGQQSLGLLIRDGLERDFRTLVVVGAMLALVLAVASDMALNLIARALTPWQRSR</sequence>
<keyword evidence="3 6" id="KW-0812">Transmembrane</keyword>
<evidence type="ECO:0000313" key="8">
    <source>
        <dbReference type="EMBL" id="CAB4751293.1"/>
    </source>
</evidence>
<gene>
    <name evidence="8" type="ORF">UFOPK2754_01821</name>
</gene>
<dbReference type="CDD" id="cd06261">
    <property type="entry name" value="TM_PBP2"/>
    <property type="match status" value="1"/>
</dbReference>
<comment type="subcellular location">
    <subcellularLocation>
        <location evidence="1">Membrane</location>
        <topology evidence="1">Multi-pass membrane protein</topology>
    </subcellularLocation>
</comment>
<name>A0A6J6TY36_9ZZZZ</name>
<dbReference type="InterPro" id="IPR051204">
    <property type="entry name" value="ABC_transp_perm/SBD"/>
</dbReference>
<evidence type="ECO:0000256" key="6">
    <source>
        <dbReference type="SAM" id="Phobius"/>
    </source>
</evidence>
<evidence type="ECO:0000259" key="7">
    <source>
        <dbReference type="PROSITE" id="PS50928"/>
    </source>
</evidence>
<dbReference type="EMBL" id="CAEZYR010000066">
    <property type="protein sequence ID" value="CAB4751293.1"/>
    <property type="molecule type" value="Genomic_DNA"/>
</dbReference>
<accession>A0A6J6TY36</accession>
<dbReference type="Gene3D" id="1.10.3720.10">
    <property type="entry name" value="MetI-like"/>
    <property type="match status" value="1"/>
</dbReference>
<keyword evidence="2" id="KW-0813">Transport</keyword>
<feature type="transmembrane region" description="Helical" evidence="6">
    <location>
        <begin position="33"/>
        <end position="52"/>
    </location>
</feature>
<dbReference type="GO" id="GO:0055085">
    <property type="term" value="P:transmembrane transport"/>
    <property type="evidence" value="ECO:0007669"/>
    <property type="project" value="InterPro"/>
</dbReference>
<evidence type="ECO:0000256" key="2">
    <source>
        <dbReference type="ARBA" id="ARBA00022448"/>
    </source>
</evidence>
<evidence type="ECO:0000256" key="5">
    <source>
        <dbReference type="ARBA" id="ARBA00023136"/>
    </source>
</evidence>
<dbReference type="SUPFAM" id="SSF161098">
    <property type="entry name" value="MetI-like"/>
    <property type="match status" value="1"/>
</dbReference>
<reference evidence="8" key="1">
    <citation type="submission" date="2020-05" db="EMBL/GenBank/DDBJ databases">
        <authorList>
            <person name="Chiriac C."/>
            <person name="Salcher M."/>
            <person name="Ghai R."/>
            <person name="Kavagutti S V."/>
        </authorList>
    </citation>
    <scope>NUCLEOTIDE SEQUENCE</scope>
</reference>
<dbReference type="AlphaFoldDB" id="A0A6J6TY36"/>
<dbReference type="GO" id="GO:0016020">
    <property type="term" value="C:membrane"/>
    <property type="evidence" value="ECO:0007669"/>
    <property type="project" value="UniProtKB-SubCell"/>
</dbReference>
<dbReference type="Pfam" id="PF00528">
    <property type="entry name" value="BPD_transp_1"/>
    <property type="match status" value="1"/>
</dbReference>
<protein>
    <submittedName>
        <fullName evidence="8">Unannotated protein</fullName>
    </submittedName>
</protein>
<dbReference type="InterPro" id="IPR035906">
    <property type="entry name" value="MetI-like_sf"/>
</dbReference>
<feature type="transmembrane region" description="Helical" evidence="6">
    <location>
        <begin position="64"/>
        <end position="85"/>
    </location>
</feature>
<evidence type="ECO:0000256" key="1">
    <source>
        <dbReference type="ARBA" id="ARBA00004141"/>
    </source>
</evidence>
<evidence type="ECO:0000256" key="4">
    <source>
        <dbReference type="ARBA" id="ARBA00022989"/>
    </source>
</evidence>
<dbReference type="PANTHER" id="PTHR30177">
    <property type="entry name" value="GLYCINE BETAINE/L-PROLINE TRANSPORT SYSTEM PERMEASE PROTEIN PROW"/>
    <property type="match status" value="1"/>
</dbReference>
<feature type="transmembrane region" description="Helical" evidence="6">
    <location>
        <begin position="145"/>
        <end position="171"/>
    </location>
</feature>
<feature type="domain" description="ABC transmembrane type-1" evidence="7">
    <location>
        <begin position="30"/>
        <end position="210"/>
    </location>
</feature>
<dbReference type="PROSITE" id="PS50928">
    <property type="entry name" value="ABC_TM1"/>
    <property type="match status" value="1"/>
</dbReference>